<evidence type="ECO:0000313" key="11">
    <source>
        <dbReference type="EMBL" id="MBE1556881.1"/>
    </source>
</evidence>
<comment type="catalytic activity">
    <reaction evidence="1">
        <text>a 4-O-methyl-thymidine in DNA + L-cysteinyl-[protein] = a thymidine in DNA + S-methyl-L-cysteinyl-[protein]</text>
        <dbReference type="Rhea" id="RHEA:53428"/>
        <dbReference type="Rhea" id="RHEA-COMP:10131"/>
        <dbReference type="Rhea" id="RHEA-COMP:10132"/>
        <dbReference type="Rhea" id="RHEA-COMP:13555"/>
        <dbReference type="Rhea" id="RHEA-COMP:13556"/>
        <dbReference type="ChEBI" id="CHEBI:29950"/>
        <dbReference type="ChEBI" id="CHEBI:82612"/>
        <dbReference type="ChEBI" id="CHEBI:137386"/>
        <dbReference type="ChEBI" id="CHEBI:137387"/>
        <dbReference type="EC" id="2.1.1.63"/>
    </reaction>
</comment>
<dbReference type="InterPro" id="IPR014048">
    <property type="entry name" value="MethylDNA_cys_MeTrfase_DNA-bd"/>
</dbReference>
<evidence type="ECO:0000256" key="5">
    <source>
        <dbReference type="ARBA" id="ARBA00022679"/>
    </source>
</evidence>
<dbReference type="EC" id="2.1.1.63" evidence="3"/>
<dbReference type="RefSeq" id="WP_192600486.1">
    <property type="nucleotide sequence ID" value="NZ_JADBEL010000040.1"/>
</dbReference>
<evidence type="ECO:0000256" key="4">
    <source>
        <dbReference type="ARBA" id="ARBA00022603"/>
    </source>
</evidence>
<dbReference type="SUPFAM" id="SSF53155">
    <property type="entry name" value="Methylated DNA-protein cysteine methyltransferase domain"/>
    <property type="match status" value="1"/>
</dbReference>
<evidence type="ECO:0000256" key="8">
    <source>
        <dbReference type="ARBA" id="ARBA00049348"/>
    </source>
</evidence>
<evidence type="ECO:0000256" key="1">
    <source>
        <dbReference type="ARBA" id="ARBA00001286"/>
    </source>
</evidence>
<comment type="catalytic activity">
    <reaction evidence="8">
        <text>a 6-O-methyl-2'-deoxyguanosine in DNA + L-cysteinyl-[protein] = S-methyl-L-cysteinyl-[protein] + a 2'-deoxyguanosine in DNA</text>
        <dbReference type="Rhea" id="RHEA:24000"/>
        <dbReference type="Rhea" id="RHEA-COMP:10131"/>
        <dbReference type="Rhea" id="RHEA-COMP:10132"/>
        <dbReference type="Rhea" id="RHEA-COMP:11367"/>
        <dbReference type="Rhea" id="RHEA-COMP:11368"/>
        <dbReference type="ChEBI" id="CHEBI:29950"/>
        <dbReference type="ChEBI" id="CHEBI:82612"/>
        <dbReference type="ChEBI" id="CHEBI:85445"/>
        <dbReference type="ChEBI" id="CHEBI:85448"/>
        <dbReference type="EC" id="2.1.1.63"/>
    </reaction>
</comment>
<dbReference type="PROSITE" id="PS00374">
    <property type="entry name" value="MGMT"/>
    <property type="match status" value="1"/>
</dbReference>
<dbReference type="Pfam" id="PF02870">
    <property type="entry name" value="Methyltransf_1N"/>
    <property type="match status" value="1"/>
</dbReference>
<reference evidence="11" key="1">
    <citation type="submission" date="2020-10" db="EMBL/GenBank/DDBJ databases">
        <title>Genomic Encyclopedia of Type Strains, Phase IV (KMG-IV): sequencing the most valuable type-strain genomes for metagenomic binning, comparative biology and taxonomic classification.</title>
        <authorList>
            <person name="Goeker M."/>
        </authorList>
    </citation>
    <scope>NUCLEOTIDE SEQUENCE</scope>
    <source>
        <strain evidence="11">DSM 13886</strain>
    </source>
</reference>
<protein>
    <recommendedName>
        <fullName evidence="3">methylated-DNA--[protein]-cysteine S-methyltransferase</fullName>
        <ecNumber evidence="3">2.1.1.63</ecNumber>
    </recommendedName>
</protein>
<evidence type="ECO:0000256" key="6">
    <source>
        <dbReference type="ARBA" id="ARBA00022763"/>
    </source>
</evidence>
<dbReference type="GO" id="GO:0006281">
    <property type="term" value="P:DNA repair"/>
    <property type="evidence" value="ECO:0007669"/>
    <property type="project" value="UniProtKB-KW"/>
</dbReference>
<organism evidence="11 12">
    <name type="scientific">Sporosarcina limicola</name>
    <dbReference type="NCBI Taxonomy" id="34101"/>
    <lineage>
        <taxon>Bacteria</taxon>
        <taxon>Bacillati</taxon>
        <taxon>Bacillota</taxon>
        <taxon>Bacilli</taxon>
        <taxon>Bacillales</taxon>
        <taxon>Caryophanaceae</taxon>
        <taxon>Sporosarcina</taxon>
    </lineage>
</organism>
<evidence type="ECO:0000256" key="2">
    <source>
        <dbReference type="ARBA" id="ARBA00008711"/>
    </source>
</evidence>
<evidence type="ECO:0000313" key="12">
    <source>
        <dbReference type="Proteomes" id="UP000658225"/>
    </source>
</evidence>
<dbReference type="PANTHER" id="PTHR10815:SF12">
    <property type="entry name" value="METHYLATED-DNA--PROTEIN-CYSTEINE METHYLTRANSFERASE, INDUCIBLE"/>
    <property type="match status" value="1"/>
</dbReference>
<evidence type="ECO:0000259" key="9">
    <source>
        <dbReference type="Pfam" id="PF01035"/>
    </source>
</evidence>
<keyword evidence="4 11" id="KW-0489">Methyltransferase</keyword>
<dbReference type="CDD" id="cd06445">
    <property type="entry name" value="ATase"/>
    <property type="match status" value="1"/>
</dbReference>
<dbReference type="GO" id="GO:0003908">
    <property type="term" value="F:methylated-DNA-[protein]-cysteine S-methyltransferase activity"/>
    <property type="evidence" value="ECO:0007669"/>
    <property type="project" value="UniProtKB-EC"/>
</dbReference>
<dbReference type="InterPro" id="IPR001497">
    <property type="entry name" value="MethylDNA_cys_MeTrfase_AS"/>
</dbReference>
<keyword evidence="12" id="KW-1185">Reference proteome</keyword>
<evidence type="ECO:0000259" key="10">
    <source>
        <dbReference type="Pfam" id="PF02870"/>
    </source>
</evidence>
<dbReference type="InterPro" id="IPR036217">
    <property type="entry name" value="MethylDNA_cys_MeTrfase_DNAb"/>
</dbReference>
<comment type="similarity">
    <text evidence="2">Belongs to the MGMT family.</text>
</comment>
<dbReference type="NCBIfam" id="TIGR00589">
    <property type="entry name" value="ogt"/>
    <property type="match status" value="1"/>
</dbReference>
<dbReference type="FunFam" id="1.10.10.10:FF:000214">
    <property type="entry name" value="Methylated-DNA--protein-cysteine methyltransferase"/>
    <property type="match status" value="1"/>
</dbReference>
<dbReference type="Gene3D" id="1.10.10.10">
    <property type="entry name" value="Winged helix-like DNA-binding domain superfamily/Winged helix DNA-binding domain"/>
    <property type="match status" value="1"/>
</dbReference>
<accession>A0A927MMT4</accession>
<sequence length="185" mass="20646">MEKKIENIVDWMLLKHGQWTVYIAATTEGLCYVGSQNAPFEELTSWVKKRLPSYVLSEDVDILKPYATELIDYLQGRRKDFTLPMDLHGTAFQQSVWTALQEIPYGQTVSYTDIAEQIQKPNAVRAVGTAIGSNPALITVPCHRVIAKSGKLTGYRGGSGMKEQLLGLEKQGENGGEIIDDYKYS</sequence>
<dbReference type="Gene3D" id="3.30.160.70">
    <property type="entry name" value="Methylated DNA-protein cysteine methyltransferase domain"/>
    <property type="match status" value="1"/>
</dbReference>
<dbReference type="EMBL" id="JADBEL010000040">
    <property type="protein sequence ID" value="MBE1556881.1"/>
    <property type="molecule type" value="Genomic_DNA"/>
</dbReference>
<dbReference type="Proteomes" id="UP000658225">
    <property type="component" value="Unassembled WGS sequence"/>
</dbReference>
<comment type="caution">
    <text evidence="11">The sequence shown here is derived from an EMBL/GenBank/DDBJ whole genome shotgun (WGS) entry which is preliminary data.</text>
</comment>
<dbReference type="SUPFAM" id="SSF46767">
    <property type="entry name" value="Methylated DNA-protein cysteine methyltransferase, C-terminal domain"/>
    <property type="match status" value="1"/>
</dbReference>
<feature type="domain" description="Methylated-DNA-[protein]-cysteine S-methyltransferase DNA binding" evidence="9">
    <location>
        <begin position="91"/>
        <end position="170"/>
    </location>
</feature>
<dbReference type="Pfam" id="PF01035">
    <property type="entry name" value="DNA_binding_1"/>
    <property type="match status" value="1"/>
</dbReference>
<dbReference type="GO" id="GO:0032259">
    <property type="term" value="P:methylation"/>
    <property type="evidence" value="ECO:0007669"/>
    <property type="project" value="UniProtKB-KW"/>
</dbReference>
<dbReference type="PANTHER" id="PTHR10815">
    <property type="entry name" value="METHYLATED-DNA--PROTEIN-CYSTEINE METHYLTRANSFERASE"/>
    <property type="match status" value="1"/>
</dbReference>
<dbReference type="InterPro" id="IPR036631">
    <property type="entry name" value="MGMT_N_sf"/>
</dbReference>
<keyword evidence="6" id="KW-0227">DNA damage</keyword>
<evidence type="ECO:0000256" key="3">
    <source>
        <dbReference type="ARBA" id="ARBA00011918"/>
    </source>
</evidence>
<dbReference type="InterPro" id="IPR008332">
    <property type="entry name" value="MethylG_MeTrfase_N"/>
</dbReference>
<name>A0A927MMT4_9BACL</name>
<dbReference type="AlphaFoldDB" id="A0A927MMT4"/>
<proteinExistence type="inferred from homology"/>
<dbReference type="InterPro" id="IPR036388">
    <property type="entry name" value="WH-like_DNA-bd_sf"/>
</dbReference>
<gene>
    <name evidence="11" type="ORF">H4683_004007</name>
</gene>
<keyword evidence="5 11" id="KW-0808">Transferase</keyword>
<evidence type="ECO:0000256" key="7">
    <source>
        <dbReference type="ARBA" id="ARBA00023204"/>
    </source>
</evidence>
<keyword evidence="7" id="KW-0234">DNA repair</keyword>
<feature type="domain" description="Methylguanine DNA methyltransferase ribonuclease-like" evidence="10">
    <location>
        <begin position="19"/>
        <end position="87"/>
    </location>
</feature>